<feature type="region of interest" description="Disordered" evidence="1">
    <location>
        <begin position="1"/>
        <end position="68"/>
    </location>
</feature>
<dbReference type="EMBL" id="CAJVRL010000092">
    <property type="protein sequence ID" value="CAG8959715.1"/>
    <property type="molecule type" value="Genomic_DNA"/>
</dbReference>
<evidence type="ECO:0000313" key="2">
    <source>
        <dbReference type="EMBL" id="CAG8959715.1"/>
    </source>
</evidence>
<feature type="compositionally biased region" description="Basic residues" evidence="1">
    <location>
        <begin position="57"/>
        <end position="68"/>
    </location>
</feature>
<evidence type="ECO:0000313" key="3">
    <source>
        <dbReference type="Proteomes" id="UP000696280"/>
    </source>
</evidence>
<sequence length="151" mass="17001">MKDQLRGRPDEENSNEAKHGFTISSITPYSATISYSIQPGETTSTRASSRPIEPSNRPKRTKPRRHTVGARIQALYMLEYGGKEAIPEIEAETKVKERSVYWLRERAISRGWKPGGTIEPFHVEDVPKSGRSRNSRATVENTQDTIQDSAT</sequence>
<protein>
    <submittedName>
        <fullName evidence="2">Uncharacterized protein</fullName>
    </submittedName>
</protein>
<feature type="compositionally biased region" description="Basic and acidic residues" evidence="1">
    <location>
        <begin position="1"/>
        <end position="19"/>
    </location>
</feature>
<dbReference type="AlphaFoldDB" id="A0A9N9L8L8"/>
<comment type="caution">
    <text evidence="2">The sequence shown here is derived from an EMBL/GenBank/DDBJ whole genome shotgun (WGS) entry which is preliminary data.</text>
</comment>
<feature type="compositionally biased region" description="Polar residues" evidence="1">
    <location>
        <begin position="22"/>
        <end position="48"/>
    </location>
</feature>
<dbReference type="Proteomes" id="UP000696280">
    <property type="component" value="Unassembled WGS sequence"/>
</dbReference>
<evidence type="ECO:0000256" key="1">
    <source>
        <dbReference type="SAM" id="MobiDB-lite"/>
    </source>
</evidence>
<reference evidence="2" key="1">
    <citation type="submission" date="2021-07" db="EMBL/GenBank/DDBJ databases">
        <authorList>
            <person name="Durling M."/>
        </authorList>
    </citation>
    <scope>NUCLEOTIDE SEQUENCE</scope>
</reference>
<gene>
    <name evidence="2" type="ORF">HYFRA_00001621</name>
</gene>
<keyword evidence="3" id="KW-1185">Reference proteome</keyword>
<accession>A0A9N9L8L8</accession>
<organism evidence="2 3">
    <name type="scientific">Hymenoscyphus fraxineus</name>
    <dbReference type="NCBI Taxonomy" id="746836"/>
    <lineage>
        <taxon>Eukaryota</taxon>
        <taxon>Fungi</taxon>
        <taxon>Dikarya</taxon>
        <taxon>Ascomycota</taxon>
        <taxon>Pezizomycotina</taxon>
        <taxon>Leotiomycetes</taxon>
        <taxon>Helotiales</taxon>
        <taxon>Helotiaceae</taxon>
        <taxon>Hymenoscyphus</taxon>
    </lineage>
</organism>
<feature type="region of interest" description="Disordered" evidence="1">
    <location>
        <begin position="113"/>
        <end position="151"/>
    </location>
</feature>
<feature type="compositionally biased region" description="Polar residues" evidence="1">
    <location>
        <begin position="135"/>
        <end position="151"/>
    </location>
</feature>
<name>A0A9N9L8L8_9HELO</name>
<proteinExistence type="predicted"/>